<evidence type="ECO:0000256" key="4">
    <source>
        <dbReference type="SAM" id="Phobius"/>
    </source>
</evidence>
<evidence type="ECO:0000313" key="8">
    <source>
        <dbReference type="Proteomes" id="UP000293162"/>
    </source>
</evidence>
<evidence type="ECO:0000256" key="2">
    <source>
        <dbReference type="ARBA" id="ARBA00023125"/>
    </source>
</evidence>
<dbReference type="InterPro" id="IPR020449">
    <property type="entry name" value="Tscrpt_reg_AraC-type_HTH"/>
</dbReference>
<keyword evidence="2" id="KW-0238">DNA-binding</keyword>
<dbReference type="SUPFAM" id="SSF46689">
    <property type="entry name" value="Homeodomain-like"/>
    <property type="match status" value="2"/>
</dbReference>
<evidence type="ECO:0000256" key="5">
    <source>
        <dbReference type="SAM" id="SignalP"/>
    </source>
</evidence>
<dbReference type="Pfam" id="PF06452">
    <property type="entry name" value="CBM9_1"/>
    <property type="match status" value="1"/>
</dbReference>
<dbReference type="GO" id="GO:0003700">
    <property type="term" value="F:DNA-binding transcription factor activity"/>
    <property type="evidence" value="ECO:0007669"/>
    <property type="project" value="InterPro"/>
</dbReference>
<dbReference type="InterPro" id="IPR010502">
    <property type="entry name" value="Carb-bd_dom_fam9"/>
</dbReference>
<comment type="caution">
    <text evidence="7">The sequence shown here is derived from an EMBL/GenBank/DDBJ whole genome shotgun (WGS) entry which is preliminary data.</text>
</comment>
<keyword evidence="8" id="KW-1185">Reference proteome</keyword>
<dbReference type="PANTHER" id="PTHR43280">
    <property type="entry name" value="ARAC-FAMILY TRANSCRIPTIONAL REGULATOR"/>
    <property type="match status" value="1"/>
</dbReference>
<sequence length="433" mass="49552">MKKAPLLSMLFLLLALSVQAQLLIHYLNNAPTIDGLPSDWNMEKANAFTSKATNMPSVNHVKYVLGYDEQNLYGLFRVSDKHLTDLALDKNGSPRLTFNDGIELYIDAKNNSRNRMDGSDYQIIIDLNGNMTVFRGGDRFLVQIEEALVPKDTITTNFVIEAKTTKEGSLNNINDNDSEYVIEFRLPWASLGIVPVEGEFFKMDICFNDADRFLDIKPLPESDPIPDYSYESITGNTDFGYPDKWTKTVLVGHASWWKKLNETYGHYWWILSVIIVLFLIPVIVYLSIINNKLRQIHPKSDEVDRKLALIFTEPDRRKAQDFNSEKTFVKNARQYVIQQLDNDITPTDLATELGLSLRQLQRTFKEELDITPNTFITTLKMEAAALLLRAEGKNISEVAYTVGFSDPAYFTKVFKKYFGISPKEYQKKHTPNP</sequence>
<dbReference type="SMART" id="SM00342">
    <property type="entry name" value="HTH_ARAC"/>
    <property type="match status" value="1"/>
</dbReference>
<keyword evidence="4" id="KW-1133">Transmembrane helix</keyword>
<dbReference type="Gene3D" id="2.60.40.1190">
    <property type="match status" value="1"/>
</dbReference>
<dbReference type="GO" id="GO:0004553">
    <property type="term" value="F:hydrolase activity, hydrolyzing O-glycosyl compounds"/>
    <property type="evidence" value="ECO:0007669"/>
    <property type="project" value="InterPro"/>
</dbReference>
<accession>A0A4Q5M268</accession>
<dbReference type="AlphaFoldDB" id="A0A4Q5M268"/>
<dbReference type="Gene3D" id="1.10.10.60">
    <property type="entry name" value="Homeodomain-like"/>
    <property type="match status" value="1"/>
</dbReference>
<reference evidence="7 8" key="1">
    <citation type="submission" date="2019-02" db="EMBL/GenBank/DDBJ databases">
        <title>Bacterial novel species Emticicia sp. 17J42-9 isolated from soil.</title>
        <authorList>
            <person name="Jung H.-Y."/>
        </authorList>
    </citation>
    <scope>NUCLEOTIDE SEQUENCE [LARGE SCALE GENOMIC DNA]</scope>
    <source>
        <strain evidence="7 8">17J42-9</strain>
    </source>
</reference>
<feature type="signal peptide" evidence="5">
    <location>
        <begin position="1"/>
        <end position="20"/>
    </location>
</feature>
<keyword evidence="5" id="KW-0732">Signal</keyword>
<dbReference type="PROSITE" id="PS01124">
    <property type="entry name" value="HTH_ARAC_FAMILY_2"/>
    <property type="match status" value="1"/>
</dbReference>
<dbReference type="PANTHER" id="PTHR43280:SF28">
    <property type="entry name" value="HTH-TYPE TRANSCRIPTIONAL ACTIVATOR RHAS"/>
    <property type="match status" value="1"/>
</dbReference>
<feature type="domain" description="HTH araC/xylS-type" evidence="6">
    <location>
        <begin position="330"/>
        <end position="428"/>
    </location>
</feature>
<dbReference type="PRINTS" id="PR00032">
    <property type="entry name" value="HTHARAC"/>
</dbReference>
<proteinExistence type="predicted"/>
<evidence type="ECO:0000256" key="1">
    <source>
        <dbReference type="ARBA" id="ARBA00023015"/>
    </source>
</evidence>
<dbReference type="GO" id="GO:0030246">
    <property type="term" value="F:carbohydrate binding"/>
    <property type="evidence" value="ECO:0007669"/>
    <property type="project" value="InterPro"/>
</dbReference>
<dbReference type="GO" id="GO:0016052">
    <property type="term" value="P:carbohydrate catabolic process"/>
    <property type="evidence" value="ECO:0007669"/>
    <property type="project" value="InterPro"/>
</dbReference>
<dbReference type="SUPFAM" id="SSF49344">
    <property type="entry name" value="CBD9-like"/>
    <property type="match status" value="1"/>
</dbReference>
<protein>
    <submittedName>
        <fullName evidence="7">Helix-turn-helix domain-containing protein</fullName>
    </submittedName>
</protein>
<organism evidence="7 8">
    <name type="scientific">Emticicia agri</name>
    <dbReference type="NCBI Taxonomy" id="2492393"/>
    <lineage>
        <taxon>Bacteria</taxon>
        <taxon>Pseudomonadati</taxon>
        <taxon>Bacteroidota</taxon>
        <taxon>Cytophagia</taxon>
        <taxon>Cytophagales</taxon>
        <taxon>Leadbetterellaceae</taxon>
        <taxon>Emticicia</taxon>
    </lineage>
</organism>
<dbReference type="InterPro" id="IPR018060">
    <property type="entry name" value="HTH_AraC"/>
</dbReference>
<feature type="chain" id="PRO_5020563866" evidence="5">
    <location>
        <begin position="21"/>
        <end position="433"/>
    </location>
</feature>
<evidence type="ECO:0000313" key="7">
    <source>
        <dbReference type="EMBL" id="RYU96109.1"/>
    </source>
</evidence>
<dbReference type="GO" id="GO:0043565">
    <property type="term" value="F:sequence-specific DNA binding"/>
    <property type="evidence" value="ECO:0007669"/>
    <property type="project" value="InterPro"/>
</dbReference>
<evidence type="ECO:0000256" key="3">
    <source>
        <dbReference type="ARBA" id="ARBA00023163"/>
    </source>
</evidence>
<gene>
    <name evidence="7" type="ORF">EWM59_07825</name>
</gene>
<feature type="transmembrane region" description="Helical" evidence="4">
    <location>
        <begin position="267"/>
        <end position="289"/>
    </location>
</feature>
<name>A0A4Q5M268_9BACT</name>
<keyword evidence="3" id="KW-0804">Transcription</keyword>
<keyword evidence="1" id="KW-0805">Transcription regulation</keyword>
<dbReference type="Pfam" id="PF12833">
    <property type="entry name" value="HTH_18"/>
    <property type="match status" value="1"/>
</dbReference>
<dbReference type="PROSITE" id="PS00041">
    <property type="entry name" value="HTH_ARAC_FAMILY_1"/>
    <property type="match status" value="1"/>
</dbReference>
<dbReference type="InterPro" id="IPR018062">
    <property type="entry name" value="HTH_AraC-typ_CS"/>
</dbReference>
<dbReference type="RefSeq" id="WP_130020400.1">
    <property type="nucleotide sequence ID" value="NZ_SEWF01000009.1"/>
</dbReference>
<dbReference type="InterPro" id="IPR009057">
    <property type="entry name" value="Homeodomain-like_sf"/>
</dbReference>
<keyword evidence="4" id="KW-0472">Membrane</keyword>
<dbReference type="EMBL" id="SEWF01000009">
    <property type="protein sequence ID" value="RYU96109.1"/>
    <property type="molecule type" value="Genomic_DNA"/>
</dbReference>
<dbReference type="OrthoDB" id="9813413at2"/>
<dbReference type="Proteomes" id="UP000293162">
    <property type="component" value="Unassembled WGS sequence"/>
</dbReference>
<keyword evidence="4" id="KW-0812">Transmembrane</keyword>
<evidence type="ECO:0000259" key="6">
    <source>
        <dbReference type="PROSITE" id="PS01124"/>
    </source>
</evidence>